<name>A0A8H2VSX1_9HELO</name>
<organism evidence="2 3">
    <name type="scientific">Sclerotinia trifoliorum</name>
    <dbReference type="NCBI Taxonomy" id="28548"/>
    <lineage>
        <taxon>Eukaryota</taxon>
        <taxon>Fungi</taxon>
        <taxon>Dikarya</taxon>
        <taxon>Ascomycota</taxon>
        <taxon>Pezizomycotina</taxon>
        <taxon>Leotiomycetes</taxon>
        <taxon>Helotiales</taxon>
        <taxon>Sclerotiniaceae</taxon>
        <taxon>Sclerotinia</taxon>
    </lineage>
</organism>
<proteinExistence type="predicted"/>
<reference evidence="2" key="1">
    <citation type="submission" date="2020-10" db="EMBL/GenBank/DDBJ databases">
        <authorList>
            <person name="Kusch S."/>
        </authorList>
    </citation>
    <scope>NUCLEOTIDE SEQUENCE</scope>
    <source>
        <strain evidence="2">SwB9</strain>
    </source>
</reference>
<keyword evidence="3" id="KW-1185">Reference proteome</keyword>
<dbReference type="InterPro" id="IPR045518">
    <property type="entry name" value="2EXR"/>
</dbReference>
<sequence>MISSISVFKKKRSKRDSTTNTNYSLVLGYPSGAERLRQHNGFFQKVKAIAKEVFPKDSTFLAGNDLSVASTYSKGQINGADVEVVQSWDENGRTFARFEDLPMELRLVILELYLEKSRITTLNFVPSDLLRYDHMFGRSFRLTCGSIPPILCLNHQYRATFLERFTKPGMTRSQTTLSIEDALQQLTDEERCTTLQDSLNDGSRSAFPVYATHTGRNIIFNPNDTIWIQGDFWLDELRRSTISRSAFYRLRHLAIPYKTRRKSLFEVGDMLDFVNCIITTFPELKTIALVLGAEEVIPERPVYNGEITFTTPEKVKIVVDVPVETPLTSRKSLSRIWKQALRKSAPLPQIQTQVEHWSAKRLGLDAFRMLDFIKERAIERGNRGFSIFPWTVADEVDIWEIPVVTVVTASLSTASKSRSIPEPTIRLEEW</sequence>
<evidence type="ECO:0000313" key="2">
    <source>
        <dbReference type="EMBL" id="CAD6443691.1"/>
    </source>
</evidence>
<dbReference type="EMBL" id="CAJHIA010000010">
    <property type="protein sequence ID" value="CAD6443691.1"/>
    <property type="molecule type" value="Genomic_DNA"/>
</dbReference>
<accession>A0A8H2VSX1</accession>
<dbReference type="OrthoDB" id="3596450at2759"/>
<gene>
    <name evidence="2" type="ORF">SCLTRI_LOCUS3483</name>
</gene>
<dbReference type="AlphaFoldDB" id="A0A8H2VSX1"/>
<evidence type="ECO:0000259" key="1">
    <source>
        <dbReference type="Pfam" id="PF20150"/>
    </source>
</evidence>
<dbReference type="Proteomes" id="UP000624404">
    <property type="component" value="Unassembled WGS sequence"/>
</dbReference>
<feature type="domain" description="2EXR" evidence="1">
    <location>
        <begin position="95"/>
        <end position="168"/>
    </location>
</feature>
<dbReference type="Pfam" id="PF20150">
    <property type="entry name" value="2EXR"/>
    <property type="match status" value="1"/>
</dbReference>
<evidence type="ECO:0000313" key="3">
    <source>
        <dbReference type="Proteomes" id="UP000624404"/>
    </source>
</evidence>
<comment type="caution">
    <text evidence="2">The sequence shown here is derived from an EMBL/GenBank/DDBJ whole genome shotgun (WGS) entry which is preliminary data.</text>
</comment>
<protein>
    <submittedName>
        <fullName evidence="2">5dbaf238-49fc-4e8e-bcee-5db8c934d7d3</fullName>
    </submittedName>
</protein>